<evidence type="ECO:0000256" key="1">
    <source>
        <dbReference type="SAM" id="Phobius"/>
    </source>
</evidence>
<dbReference type="SUPFAM" id="SSF53098">
    <property type="entry name" value="Ribonuclease H-like"/>
    <property type="match status" value="1"/>
</dbReference>
<sequence>MCKSWRTSRFFVDAAHFVHTTFLGYLWCFTRLFIQSPSGRKRFNVLGALNAVTLELITVTNESYINAESVCQLLRKLSELALGMPIPLVWDNARYQKCAVVFKLADELGITLMYLPSYSPHLNLIERLWRFVRKECLYSKHYADFSSFKTAISTLIDRAHITKKKQLETLMTWKFQSFTKVPFLAE</sequence>
<dbReference type="Pfam" id="PF13358">
    <property type="entry name" value="DDE_3"/>
    <property type="match status" value="1"/>
</dbReference>
<dbReference type="GO" id="GO:0003676">
    <property type="term" value="F:nucleic acid binding"/>
    <property type="evidence" value="ECO:0007669"/>
    <property type="project" value="InterPro"/>
</dbReference>
<gene>
    <name evidence="3" type="ORF">C7B65_23985</name>
</gene>
<dbReference type="STRING" id="1920490.GCA_001895925_02883"/>
<comment type="caution">
    <text evidence="3">The sequence shown here is derived from an EMBL/GenBank/DDBJ whole genome shotgun (WGS) entry which is preliminary data.</text>
</comment>
<proteinExistence type="predicted"/>
<evidence type="ECO:0000313" key="3">
    <source>
        <dbReference type="EMBL" id="PSB15596.1"/>
    </source>
</evidence>
<feature type="domain" description="Tc1-like transposase DDE" evidence="2">
    <location>
        <begin position="11"/>
        <end position="148"/>
    </location>
</feature>
<feature type="transmembrane region" description="Helical" evidence="1">
    <location>
        <begin position="14"/>
        <end position="34"/>
    </location>
</feature>
<name>A0A2T1D581_9CYAN</name>
<dbReference type="Proteomes" id="UP000238634">
    <property type="component" value="Unassembled WGS sequence"/>
</dbReference>
<dbReference type="Gene3D" id="3.30.420.10">
    <property type="entry name" value="Ribonuclease H-like superfamily/Ribonuclease H"/>
    <property type="match status" value="1"/>
</dbReference>
<dbReference type="AlphaFoldDB" id="A0A2T1D581"/>
<reference evidence="3 4" key="2">
    <citation type="submission" date="2018-03" db="EMBL/GenBank/DDBJ databases">
        <title>The ancient ancestry and fast evolution of plastids.</title>
        <authorList>
            <person name="Moore K.R."/>
            <person name="Magnabosco C."/>
            <person name="Momper L."/>
            <person name="Gold D.A."/>
            <person name="Bosak T."/>
            <person name="Fournier G.P."/>
        </authorList>
    </citation>
    <scope>NUCLEOTIDE SEQUENCE [LARGE SCALE GENOMIC DNA]</scope>
    <source>
        <strain evidence="3 4">ULC007</strain>
    </source>
</reference>
<reference evidence="3 4" key="1">
    <citation type="submission" date="2018-02" db="EMBL/GenBank/DDBJ databases">
        <authorList>
            <person name="Cohen D.B."/>
            <person name="Kent A.D."/>
        </authorList>
    </citation>
    <scope>NUCLEOTIDE SEQUENCE [LARGE SCALE GENOMIC DNA]</scope>
    <source>
        <strain evidence="3 4">ULC007</strain>
    </source>
</reference>
<dbReference type="InterPro" id="IPR012337">
    <property type="entry name" value="RNaseH-like_sf"/>
</dbReference>
<dbReference type="InterPro" id="IPR038717">
    <property type="entry name" value="Tc1-like_DDE_dom"/>
</dbReference>
<dbReference type="EMBL" id="PVWG01000057">
    <property type="protein sequence ID" value="PSB15596.1"/>
    <property type="molecule type" value="Genomic_DNA"/>
</dbReference>
<keyword evidence="1" id="KW-0472">Membrane</keyword>
<dbReference type="NCBIfam" id="NF033545">
    <property type="entry name" value="transpos_IS630"/>
    <property type="match status" value="1"/>
</dbReference>
<dbReference type="InterPro" id="IPR036397">
    <property type="entry name" value="RNaseH_sf"/>
</dbReference>
<evidence type="ECO:0000259" key="2">
    <source>
        <dbReference type="Pfam" id="PF13358"/>
    </source>
</evidence>
<organism evidence="3 4">
    <name type="scientific">Phormidesmis priestleyi ULC007</name>
    <dbReference type="NCBI Taxonomy" id="1920490"/>
    <lineage>
        <taxon>Bacteria</taxon>
        <taxon>Bacillati</taxon>
        <taxon>Cyanobacteriota</taxon>
        <taxon>Cyanophyceae</taxon>
        <taxon>Leptolyngbyales</taxon>
        <taxon>Leptolyngbyaceae</taxon>
        <taxon>Phormidesmis</taxon>
    </lineage>
</organism>
<evidence type="ECO:0000313" key="4">
    <source>
        <dbReference type="Proteomes" id="UP000238634"/>
    </source>
</evidence>
<dbReference type="OrthoDB" id="427021at2"/>
<dbReference type="PANTHER" id="PTHR46564">
    <property type="entry name" value="TRANSPOSASE"/>
    <property type="match status" value="1"/>
</dbReference>
<keyword evidence="4" id="KW-1185">Reference proteome</keyword>
<accession>A0A2T1D581</accession>
<dbReference type="PANTHER" id="PTHR46564:SF1">
    <property type="entry name" value="TRANSPOSASE"/>
    <property type="match status" value="1"/>
</dbReference>
<protein>
    <recommendedName>
        <fullName evidence="2">Tc1-like transposase DDE domain-containing protein</fullName>
    </recommendedName>
</protein>
<keyword evidence="1" id="KW-0812">Transmembrane</keyword>
<dbReference type="InterPro" id="IPR047655">
    <property type="entry name" value="Transpos_IS630-like"/>
</dbReference>
<keyword evidence="1" id="KW-1133">Transmembrane helix</keyword>